<name>A0A6J5SUC8_9CAUD</name>
<organism evidence="4">
    <name type="scientific">uncultured Caudovirales phage</name>
    <dbReference type="NCBI Taxonomy" id="2100421"/>
    <lineage>
        <taxon>Viruses</taxon>
        <taxon>Duplodnaviria</taxon>
        <taxon>Heunggongvirae</taxon>
        <taxon>Uroviricota</taxon>
        <taxon>Caudoviricetes</taxon>
        <taxon>Peduoviridae</taxon>
        <taxon>Maltschvirus</taxon>
        <taxon>Maltschvirus maltsch</taxon>
    </lineage>
</organism>
<sequence length="165" mass="18659">MASVNKVILIGNLGKDPEARFFQSGQKYVSFPLATSEHWTDKTTGDRKDKTEWHNITIHNEALVRVAETYLKKGSKVYIEGQLQMRKWTDQSGIERSATNVVLLNFKGAMTLLDPKKESFDDHNQPSVSDYGRSSADTSYSNNQGVSKPHDKMNNNYGLEDDIPF</sequence>
<keyword evidence="1 2" id="KW-0238">DNA-binding</keyword>
<dbReference type="EMBL" id="LR797461">
    <property type="protein sequence ID" value="CAB4218324.1"/>
    <property type="molecule type" value="Genomic_DNA"/>
</dbReference>
<evidence type="ECO:0000256" key="2">
    <source>
        <dbReference type="PIRNR" id="PIRNR002070"/>
    </source>
</evidence>
<dbReference type="CDD" id="cd04496">
    <property type="entry name" value="SSB_OBF"/>
    <property type="match status" value="1"/>
</dbReference>
<dbReference type="PANTHER" id="PTHR10302">
    <property type="entry name" value="SINGLE-STRANDED DNA-BINDING PROTEIN"/>
    <property type="match status" value="1"/>
</dbReference>
<gene>
    <name evidence="4" type="ORF">UFOVP1597_11</name>
</gene>
<feature type="region of interest" description="Disordered" evidence="3">
    <location>
        <begin position="116"/>
        <end position="165"/>
    </location>
</feature>
<dbReference type="SUPFAM" id="SSF50249">
    <property type="entry name" value="Nucleic acid-binding proteins"/>
    <property type="match status" value="1"/>
</dbReference>
<dbReference type="InterPro" id="IPR012340">
    <property type="entry name" value="NA-bd_OB-fold"/>
</dbReference>
<accession>A0A6J5SUC8</accession>
<feature type="compositionally biased region" description="Polar residues" evidence="3">
    <location>
        <begin position="135"/>
        <end position="146"/>
    </location>
</feature>
<dbReference type="GO" id="GO:0009295">
    <property type="term" value="C:nucleoid"/>
    <property type="evidence" value="ECO:0007669"/>
    <property type="project" value="TreeGrafter"/>
</dbReference>
<dbReference type="NCBIfam" id="TIGR00621">
    <property type="entry name" value="ssb"/>
    <property type="match status" value="1"/>
</dbReference>
<evidence type="ECO:0000256" key="3">
    <source>
        <dbReference type="SAM" id="MobiDB-lite"/>
    </source>
</evidence>
<reference evidence="4" key="1">
    <citation type="submission" date="2020-05" db="EMBL/GenBank/DDBJ databases">
        <authorList>
            <person name="Chiriac C."/>
            <person name="Salcher M."/>
            <person name="Ghai R."/>
            <person name="Kavagutti S V."/>
        </authorList>
    </citation>
    <scope>NUCLEOTIDE SEQUENCE</scope>
</reference>
<dbReference type="HAMAP" id="MF_00984">
    <property type="entry name" value="SSB"/>
    <property type="match status" value="1"/>
</dbReference>
<dbReference type="PROSITE" id="PS50935">
    <property type="entry name" value="SSB"/>
    <property type="match status" value="1"/>
</dbReference>
<evidence type="ECO:0000256" key="1">
    <source>
        <dbReference type="ARBA" id="ARBA00023125"/>
    </source>
</evidence>
<evidence type="ECO:0000313" key="4">
    <source>
        <dbReference type="EMBL" id="CAB4218324.1"/>
    </source>
</evidence>
<dbReference type="InterPro" id="IPR011344">
    <property type="entry name" value="ssDNA-bd"/>
</dbReference>
<dbReference type="GO" id="GO:0006260">
    <property type="term" value="P:DNA replication"/>
    <property type="evidence" value="ECO:0007669"/>
    <property type="project" value="InterPro"/>
</dbReference>
<dbReference type="Gene3D" id="2.40.50.140">
    <property type="entry name" value="Nucleic acid-binding proteins"/>
    <property type="match status" value="1"/>
</dbReference>
<dbReference type="GO" id="GO:0003697">
    <property type="term" value="F:single-stranded DNA binding"/>
    <property type="evidence" value="ECO:0007669"/>
    <property type="project" value="InterPro"/>
</dbReference>
<protein>
    <recommendedName>
        <fullName evidence="2">Single-stranded DNA-binding protein</fullName>
    </recommendedName>
</protein>
<dbReference type="InterPro" id="IPR000424">
    <property type="entry name" value="Primosome_PriB/ssb"/>
</dbReference>
<dbReference type="PIRSF" id="PIRSF002070">
    <property type="entry name" value="SSB"/>
    <property type="match status" value="1"/>
</dbReference>
<dbReference type="PANTHER" id="PTHR10302:SF27">
    <property type="entry name" value="SINGLE-STRANDED DNA-BINDING PROTEIN"/>
    <property type="match status" value="1"/>
</dbReference>
<proteinExistence type="inferred from homology"/>
<dbReference type="Pfam" id="PF00436">
    <property type="entry name" value="SSB"/>
    <property type="match status" value="1"/>
</dbReference>